<dbReference type="OrthoDB" id="3937590at2759"/>
<evidence type="ECO:0000256" key="2">
    <source>
        <dbReference type="SAM" id="Phobius"/>
    </source>
</evidence>
<evidence type="ECO:0000256" key="1">
    <source>
        <dbReference type="SAM" id="MobiDB-lite"/>
    </source>
</evidence>
<dbReference type="PANTHER" id="PTHR39461">
    <property type="entry name" value="LEA DOMAIN PROTEIN (AFU_ORTHOLOGUE AFUA_8G04920)"/>
    <property type="match status" value="1"/>
</dbReference>
<reference evidence="4 5" key="1">
    <citation type="journal article" date="2015" name="Genome Biol. Evol.">
        <title>Phylogenomic analyses indicate that early fungi evolved digesting cell walls of algal ancestors of land plants.</title>
        <authorList>
            <person name="Chang Y."/>
            <person name="Wang S."/>
            <person name="Sekimoto S."/>
            <person name="Aerts A.L."/>
            <person name="Choi C."/>
            <person name="Clum A."/>
            <person name="LaButti K.M."/>
            <person name="Lindquist E.A."/>
            <person name="Yee Ngan C."/>
            <person name="Ohm R.A."/>
            <person name="Salamov A.A."/>
            <person name="Grigoriev I.V."/>
            <person name="Spatafora J.W."/>
            <person name="Berbee M.L."/>
        </authorList>
    </citation>
    <scope>NUCLEOTIDE SEQUENCE [LARGE SCALE GENOMIC DNA]</scope>
    <source>
        <strain evidence="4 5">JEL478</strain>
    </source>
</reference>
<dbReference type="Proteomes" id="UP000070544">
    <property type="component" value="Unassembled WGS sequence"/>
</dbReference>
<keyword evidence="5" id="KW-1185">Reference proteome</keyword>
<feature type="transmembrane region" description="Helical" evidence="2">
    <location>
        <begin position="186"/>
        <end position="212"/>
    </location>
</feature>
<dbReference type="AlphaFoldDB" id="A0A139AJV9"/>
<dbReference type="EMBL" id="KQ965749">
    <property type="protein sequence ID" value="KXS17039.1"/>
    <property type="molecule type" value="Genomic_DNA"/>
</dbReference>
<keyword evidence="2" id="KW-0472">Membrane</keyword>
<keyword evidence="2" id="KW-1133">Transmembrane helix</keyword>
<dbReference type="STRING" id="1344416.A0A139AJV9"/>
<accession>A0A139AJV9</accession>
<dbReference type="Pfam" id="PF22485">
    <property type="entry name" value="DUF6987"/>
    <property type="match status" value="1"/>
</dbReference>
<dbReference type="PANTHER" id="PTHR39461:SF1">
    <property type="entry name" value="LEA DOMAIN PROTEIN (AFU_ORTHOLOGUE AFUA_8G04920)"/>
    <property type="match status" value="1"/>
</dbReference>
<proteinExistence type="predicted"/>
<organism evidence="4 5">
    <name type="scientific">Gonapodya prolifera (strain JEL478)</name>
    <name type="common">Monoblepharis prolifera</name>
    <dbReference type="NCBI Taxonomy" id="1344416"/>
    <lineage>
        <taxon>Eukaryota</taxon>
        <taxon>Fungi</taxon>
        <taxon>Fungi incertae sedis</taxon>
        <taxon>Chytridiomycota</taxon>
        <taxon>Chytridiomycota incertae sedis</taxon>
        <taxon>Monoblepharidomycetes</taxon>
        <taxon>Monoblepharidales</taxon>
        <taxon>Gonapodyaceae</taxon>
        <taxon>Gonapodya</taxon>
    </lineage>
</organism>
<evidence type="ECO:0000313" key="4">
    <source>
        <dbReference type="EMBL" id="KXS17039.1"/>
    </source>
</evidence>
<evidence type="ECO:0000259" key="3">
    <source>
        <dbReference type="Pfam" id="PF22485"/>
    </source>
</evidence>
<evidence type="ECO:0000313" key="5">
    <source>
        <dbReference type="Proteomes" id="UP000070544"/>
    </source>
</evidence>
<feature type="domain" description="DUF6987" evidence="3">
    <location>
        <begin position="44"/>
        <end position="237"/>
    </location>
</feature>
<feature type="region of interest" description="Disordered" evidence="1">
    <location>
        <begin position="1"/>
        <end position="51"/>
    </location>
</feature>
<name>A0A139AJV9_GONPJ</name>
<dbReference type="InterPro" id="IPR054256">
    <property type="entry name" value="DUF6987"/>
</dbReference>
<protein>
    <recommendedName>
        <fullName evidence="3">DUF6987 domain-containing protein</fullName>
    </recommendedName>
</protein>
<feature type="compositionally biased region" description="Basic and acidic residues" evidence="1">
    <location>
        <begin position="16"/>
        <end position="51"/>
    </location>
</feature>
<keyword evidence="2" id="KW-0812">Transmembrane</keyword>
<feature type="compositionally biased region" description="Polar residues" evidence="1">
    <location>
        <begin position="1"/>
        <end position="15"/>
    </location>
</feature>
<sequence length="238" mass="25530">MLSDVDPNTTPTVKTTKGDAELGKKKVDALEGDKNKAKEKQEPTEEDLKHDKEVATRMSEIIEGASEKLVPVCKMIRNHIENFTAAKEEERNEDDLIEAVKPLLEQAEKELNQTFGAIKGADPDGKVAYRAKQATQDHTATPEEQRLAAALRVLVQEVGGTIEWAKDKLESFPKAKKDLGPLFDALAAPIVQIVGGVGMVLAGVLNLLAGILSGLGLDSLLRGLINATGLGAIFKGVS</sequence>
<gene>
    <name evidence="4" type="ORF">M427DRAFT_97381</name>
</gene>